<name>A0A371C7W6_YARLL</name>
<organism evidence="2 3">
    <name type="scientific">Yarrowia lipolytica</name>
    <name type="common">Candida lipolytica</name>
    <dbReference type="NCBI Taxonomy" id="4952"/>
    <lineage>
        <taxon>Eukaryota</taxon>
        <taxon>Fungi</taxon>
        <taxon>Dikarya</taxon>
        <taxon>Ascomycota</taxon>
        <taxon>Saccharomycotina</taxon>
        <taxon>Dipodascomycetes</taxon>
        <taxon>Dipodascales</taxon>
        <taxon>Dipodascales incertae sedis</taxon>
        <taxon>Yarrowia</taxon>
    </lineage>
</organism>
<keyword evidence="1" id="KW-0732">Signal</keyword>
<gene>
    <name evidence="2" type="ORF">B0I71DRAFT_130900</name>
</gene>
<evidence type="ECO:0000256" key="1">
    <source>
        <dbReference type="SAM" id="SignalP"/>
    </source>
</evidence>
<evidence type="ECO:0000313" key="2">
    <source>
        <dbReference type="EMBL" id="RDW26404.1"/>
    </source>
</evidence>
<dbReference type="AlphaFoldDB" id="A0A371C7W6"/>
<feature type="signal peptide" evidence="1">
    <location>
        <begin position="1"/>
        <end position="18"/>
    </location>
</feature>
<accession>A0A371C7W6</accession>
<dbReference type="Proteomes" id="UP000256601">
    <property type="component" value="Unassembled WGS sequence"/>
</dbReference>
<protein>
    <recommendedName>
        <fullName evidence="4">Secreted protein</fullName>
    </recommendedName>
</protein>
<evidence type="ECO:0008006" key="4">
    <source>
        <dbReference type="Google" id="ProtNLM"/>
    </source>
</evidence>
<reference evidence="2 3" key="1">
    <citation type="submission" date="2018-07" db="EMBL/GenBank/DDBJ databases">
        <title>Draft Genome Assemblies for Five Robust Yarrowia lipolytica Strains Exhibiting High Lipid Production and Pentose Sugar Utilization and Sugar Alcohol Secretion from Undetoxified Lignocellulosic Biomass Hydrolysates.</title>
        <authorList>
            <consortium name="DOE Joint Genome Institute"/>
            <person name="Walker C."/>
            <person name="Ryu S."/>
            <person name="Na H."/>
            <person name="Zane M."/>
            <person name="LaButti K."/>
            <person name="Lipzen A."/>
            <person name="Haridas S."/>
            <person name="Barry K."/>
            <person name="Grigoriev I.V."/>
            <person name="Quarterman J."/>
            <person name="Slininger P."/>
            <person name="Dien B."/>
            <person name="Trinh C.T."/>
        </authorList>
    </citation>
    <scope>NUCLEOTIDE SEQUENCE [LARGE SCALE GENOMIC DNA]</scope>
    <source>
        <strain evidence="2 3">YB392</strain>
    </source>
</reference>
<dbReference type="EMBL" id="KZ858980">
    <property type="protein sequence ID" value="RDW26404.1"/>
    <property type="molecule type" value="Genomic_DNA"/>
</dbReference>
<evidence type="ECO:0000313" key="3">
    <source>
        <dbReference type="Proteomes" id="UP000256601"/>
    </source>
</evidence>
<feature type="chain" id="PRO_5017026372" description="Secreted protein" evidence="1">
    <location>
        <begin position="19"/>
        <end position="79"/>
    </location>
</feature>
<sequence length="79" mass="8469">MVYLVVFGLVSPLPLSSGTSPACAMPITCPGAVTVLQLPSTVDPPTFQPKLSVERNSQVEHALIIKFTMADQMAQLVER</sequence>
<proteinExistence type="predicted"/>